<keyword evidence="1" id="KW-1133">Transmembrane helix</keyword>
<protein>
    <submittedName>
        <fullName evidence="2">Uncharacterized protein</fullName>
    </submittedName>
</protein>
<keyword evidence="3" id="KW-1185">Reference proteome</keyword>
<name>A0A7I8DPZ5_9FIRM</name>
<evidence type="ECO:0000313" key="2">
    <source>
        <dbReference type="EMBL" id="BCK00489.1"/>
    </source>
</evidence>
<evidence type="ECO:0000313" key="3">
    <source>
        <dbReference type="Proteomes" id="UP000515703"/>
    </source>
</evidence>
<dbReference type="KEGG" id="acht:bsdcttw_35290"/>
<reference evidence="2 3" key="1">
    <citation type="submission" date="2020-08" db="EMBL/GenBank/DDBJ databases">
        <title>Draft genome sequencing of an Anaerocolumna strain isolated from anoxic soil subjected to BSD treatment.</title>
        <authorList>
            <person name="Uek A."/>
            <person name="Tonouchi A."/>
        </authorList>
    </citation>
    <scope>NUCLEOTIDE SEQUENCE [LARGE SCALE GENOMIC DNA]</scope>
    <source>
        <strain evidence="2 3">CTTW</strain>
    </source>
</reference>
<feature type="transmembrane region" description="Helical" evidence="1">
    <location>
        <begin position="9"/>
        <end position="27"/>
    </location>
</feature>
<organism evidence="2 3">
    <name type="scientific">Anaerocolumna chitinilytica</name>
    <dbReference type="NCBI Taxonomy" id="1727145"/>
    <lineage>
        <taxon>Bacteria</taxon>
        <taxon>Bacillati</taxon>
        <taxon>Bacillota</taxon>
        <taxon>Clostridia</taxon>
        <taxon>Lachnospirales</taxon>
        <taxon>Lachnospiraceae</taxon>
        <taxon>Anaerocolumna</taxon>
    </lineage>
</organism>
<dbReference type="RefSeq" id="WP_185256152.1">
    <property type="nucleotide sequence ID" value="NZ_AP023368.1"/>
</dbReference>
<keyword evidence="1" id="KW-0472">Membrane</keyword>
<sequence>MNKPIKQEIVSQIFSILLFGGLIYFWVEDRNLGKSIHTTVVYIIFVIIIDVIRFLKRKKQH</sequence>
<dbReference type="AlphaFoldDB" id="A0A7I8DPZ5"/>
<dbReference type="Proteomes" id="UP000515703">
    <property type="component" value="Chromosome"/>
</dbReference>
<dbReference type="EMBL" id="AP023368">
    <property type="protein sequence ID" value="BCK00489.1"/>
    <property type="molecule type" value="Genomic_DNA"/>
</dbReference>
<keyword evidence="1" id="KW-0812">Transmembrane</keyword>
<feature type="transmembrane region" description="Helical" evidence="1">
    <location>
        <begin position="39"/>
        <end position="55"/>
    </location>
</feature>
<evidence type="ECO:0000256" key="1">
    <source>
        <dbReference type="SAM" id="Phobius"/>
    </source>
</evidence>
<proteinExistence type="predicted"/>
<accession>A0A7I8DPZ5</accession>
<gene>
    <name evidence="2" type="ORF">bsdcttw_35290</name>
</gene>
<reference evidence="2 3" key="2">
    <citation type="submission" date="2020-08" db="EMBL/GenBank/DDBJ databases">
        <authorList>
            <person name="Ueki A."/>
            <person name="Tonouchi A."/>
        </authorList>
    </citation>
    <scope>NUCLEOTIDE SEQUENCE [LARGE SCALE GENOMIC DNA]</scope>
    <source>
        <strain evidence="2 3">CTTW</strain>
    </source>
</reference>